<reference evidence="2 3" key="1">
    <citation type="submission" date="2018-08" db="EMBL/GenBank/DDBJ databases">
        <title>Complete genome sequence of JP2-74.</title>
        <authorList>
            <person name="Wu L."/>
        </authorList>
    </citation>
    <scope>NUCLEOTIDE SEQUENCE [LARGE SCALE GENOMIC DNA]</scope>
    <source>
        <strain evidence="2 3">JP2-74</strain>
    </source>
</reference>
<keyword evidence="3" id="KW-1185">Reference proteome</keyword>
<feature type="compositionally biased region" description="Gly residues" evidence="1">
    <location>
        <begin position="642"/>
        <end position="651"/>
    </location>
</feature>
<proteinExistence type="predicted"/>
<dbReference type="EMBL" id="CP031968">
    <property type="protein sequence ID" value="AXT45113.1"/>
    <property type="molecule type" value="Genomic_DNA"/>
</dbReference>
<evidence type="ECO:0008006" key="4">
    <source>
        <dbReference type="Google" id="ProtNLM"/>
    </source>
</evidence>
<dbReference type="Proteomes" id="UP000259465">
    <property type="component" value="Chromosome"/>
</dbReference>
<name>A0AAD0W7V7_9NEIS</name>
<evidence type="ECO:0000313" key="3">
    <source>
        <dbReference type="Proteomes" id="UP000259465"/>
    </source>
</evidence>
<accession>A0AAD0W7V7</accession>
<dbReference type="RefSeq" id="WP_118266478.1">
    <property type="nucleotide sequence ID" value="NZ_CP031968.1"/>
</dbReference>
<evidence type="ECO:0000256" key="1">
    <source>
        <dbReference type="SAM" id="MobiDB-lite"/>
    </source>
</evidence>
<gene>
    <name evidence="2" type="ORF">D1345_02390</name>
</gene>
<protein>
    <recommendedName>
        <fullName evidence="4">DUF342 domain-containing protein</fullName>
    </recommendedName>
</protein>
<sequence>MKARSLPPRRQRGVAAVLMVLLTGMALTALALGGMHHLRGQQELTRSLRGNSEAQWRAWTGAELVRQYLSALTPAQLKTLEQDGAALSLDRASLPLASQGLADALQIKLLPAPRAGGAVVDDDKAAAWITARSGDATVTLEVVYQLNGAPPPPTANAAAQIRGGLSTSGNIVVTGAKDALLQVEGAVDTSGSLTGVSAIQATGDILFQGNPARGDGQAPLSLWSNGDIRVNSGQFLTLKARGDITMGNGSDVETAAANGAVSSSGERVGRLTAIGDVTLAGNVAISAQLLSQGDVRSSSSNRLNALRAQGLLDTRGNANIDDGIIGGAFTHNGAQIFDAAGQPRQAPPNTVRVRHQAGLKVPLEPVPEFRLGATRINANDYRDAANLIVYWDPADRSADALQRIRIRLQHVAGVPDGAVYRLGRERADDWQRNDLCPALQADGRRCATVTGQPVLRLCESDAESCLAGSSAQQWLLKLKLPQGMLPGVVLFEGNLSLYGRLDNAILATGHIETSSNVELWSLRQAGAARVCRSADFPEVYPLNHCGADRSSLRESPLLGIALLAGGYDAAQAFSGGKIKLGASNRIHGAVLAGDTLDTAGSTHIYGPVSAALQSRPPGAQPPNRPLNSLGAETVIDISGQNGLPGEGGGGTPNPQTGAARVLWARYR</sequence>
<dbReference type="AlphaFoldDB" id="A0AAD0W7V7"/>
<organism evidence="2 3">
    <name type="scientific">Chromobacterium rhizoryzae</name>
    <dbReference type="NCBI Taxonomy" id="1778675"/>
    <lineage>
        <taxon>Bacteria</taxon>
        <taxon>Pseudomonadati</taxon>
        <taxon>Pseudomonadota</taxon>
        <taxon>Betaproteobacteria</taxon>
        <taxon>Neisseriales</taxon>
        <taxon>Chromobacteriaceae</taxon>
        <taxon>Chromobacterium</taxon>
    </lineage>
</organism>
<evidence type="ECO:0000313" key="2">
    <source>
        <dbReference type="EMBL" id="AXT45113.1"/>
    </source>
</evidence>
<feature type="region of interest" description="Disordered" evidence="1">
    <location>
        <begin position="637"/>
        <end position="659"/>
    </location>
</feature>
<dbReference type="KEGG" id="crz:D1345_02390"/>